<proteinExistence type="inferred from homology"/>
<evidence type="ECO:0000313" key="4">
    <source>
        <dbReference type="Proteomes" id="UP000050827"/>
    </source>
</evidence>
<dbReference type="RefSeq" id="WP_055393460.1">
    <property type="nucleotide sequence ID" value="NZ_LCTZ01000002.1"/>
</dbReference>
<comment type="similarity">
    <text evidence="1">Belongs to the metallo-dependent hydrolases superfamily.</text>
</comment>
<dbReference type="PANTHER" id="PTHR43569:SF2">
    <property type="entry name" value="AMIDOHYDROLASE-RELATED DOMAIN-CONTAINING PROTEIN"/>
    <property type="match status" value="1"/>
</dbReference>
<gene>
    <name evidence="3" type="ORF">AAY42_06415</name>
</gene>
<dbReference type="SUPFAM" id="SSF51556">
    <property type="entry name" value="Metallo-dependent hydrolases"/>
    <property type="match status" value="1"/>
</dbReference>
<keyword evidence="3" id="KW-0378">Hydrolase</keyword>
<sequence>MKIDSHQHFWKYDPIRDSWIDDSMETIRRDFFPDDLEDLLEQNGIDGCVAVQADQSEKETEFLLHLANENNFIKGVVGWVDLCASNVSERLGHFSKNPYFKGVRHILQAENNDFMLQKSFQHGIEQLKQFDLSYDILVFPNQLKNSIALVERFPEQRFVLDHLGKPNIKDGEMDNWRADIEALAKHPNVYCKLSGMVTEADWNNWKPHDIYPYIEKIINAFGTDRIMYGSDWPVCLLAGKYDEVFGIVKEYIRQLTKDEQNNILGGAAASFYKLSA</sequence>
<name>A0A0Q1H795_9FLAO</name>
<dbReference type="PANTHER" id="PTHR43569">
    <property type="entry name" value="AMIDOHYDROLASE"/>
    <property type="match status" value="1"/>
</dbReference>
<dbReference type="Pfam" id="PF04909">
    <property type="entry name" value="Amidohydro_2"/>
    <property type="match status" value="1"/>
</dbReference>
<dbReference type="Proteomes" id="UP000050827">
    <property type="component" value="Unassembled WGS sequence"/>
</dbReference>
<accession>A0A0Q1H795</accession>
<keyword evidence="4" id="KW-1185">Reference proteome</keyword>
<feature type="domain" description="Amidohydrolase-related" evidence="2">
    <location>
        <begin position="3"/>
        <end position="274"/>
    </location>
</feature>
<protein>
    <submittedName>
        <fullName evidence="3">Amidohydrolase</fullName>
    </submittedName>
</protein>
<dbReference type="AlphaFoldDB" id="A0A0Q1H795"/>
<dbReference type="Gene3D" id="3.20.20.140">
    <property type="entry name" value="Metal-dependent hydrolases"/>
    <property type="match status" value="1"/>
</dbReference>
<dbReference type="PATRIC" id="fig|1547436.3.peg.1327"/>
<dbReference type="InterPro" id="IPR032466">
    <property type="entry name" value="Metal_Hydrolase"/>
</dbReference>
<dbReference type="InterPro" id="IPR006680">
    <property type="entry name" value="Amidohydro-rel"/>
</dbReference>
<dbReference type="GO" id="GO:0016787">
    <property type="term" value="F:hydrolase activity"/>
    <property type="evidence" value="ECO:0007669"/>
    <property type="project" value="UniProtKB-KW"/>
</dbReference>
<evidence type="ECO:0000313" key="3">
    <source>
        <dbReference type="EMBL" id="KQC29561.1"/>
    </source>
</evidence>
<reference evidence="3 4" key="1">
    <citation type="submission" date="2015-04" db="EMBL/GenBank/DDBJ databases">
        <title>Complete genome of flavobacterium.</title>
        <authorList>
            <person name="Kwon Y.M."/>
            <person name="Kim S.-J."/>
        </authorList>
    </citation>
    <scope>NUCLEOTIDE SEQUENCE [LARGE SCALE GENOMIC DNA]</scope>
    <source>
        <strain evidence="3 4">DK169</strain>
    </source>
</reference>
<dbReference type="EMBL" id="LCTZ01000002">
    <property type="protein sequence ID" value="KQC29561.1"/>
    <property type="molecule type" value="Genomic_DNA"/>
</dbReference>
<dbReference type="OrthoDB" id="5450317at2"/>
<organism evidence="3 4">
    <name type="scientific">Flagellimonas eckloniae</name>
    <dbReference type="NCBI Taxonomy" id="346185"/>
    <lineage>
        <taxon>Bacteria</taxon>
        <taxon>Pseudomonadati</taxon>
        <taxon>Bacteroidota</taxon>
        <taxon>Flavobacteriia</taxon>
        <taxon>Flavobacteriales</taxon>
        <taxon>Flavobacteriaceae</taxon>
        <taxon>Flagellimonas</taxon>
    </lineage>
</organism>
<evidence type="ECO:0000259" key="2">
    <source>
        <dbReference type="Pfam" id="PF04909"/>
    </source>
</evidence>
<comment type="caution">
    <text evidence="3">The sequence shown here is derived from an EMBL/GenBank/DDBJ whole genome shotgun (WGS) entry which is preliminary data.</text>
</comment>
<dbReference type="InterPro" id="IPR052350">
    <property type="entry name" value="Metallo-dep_Lactonases"/>
</dbReference>
<evidence type="ECO:0000256" key="1">
    <source>
        <dbReference type="ARBA" id="ARBA00038310"/>
    </source>
</evidence>
<dbReference type="STRING" id="346185.AAY42_06415"/>